<name>A0A2K8KDS6_9RHOB</name>
<dbReference type="AlphaFoldDB" id="A0A2K8KDS6"/>
<dbReference type="PANTHER" id="PTHR35090:SF1">
    <property type="entry name" value="SLR0144 PROTEIN"/>
    <property type="match status" value="1"/>
</dbReference>
<dbReference type="Gene3D" id="3.30.1380.20">
    <property type="entry name" value="Trafficking protein particle complex subunit 3"/>
    <property type="match status" value="1"/>
</dbReference>
<organism evidence="2 3">
    <name type="scientific">Roseinatronobacter bogoriensis subsp. barguzinensis</name>
    <dbReference type="NCBI Taxonomy" id="441209"/>
    <lineage>
        <taxon>Bacteria</taxon>
        <taxon>Pseudomonadati</taxon>
        <taxon>Pseudomonadota</taxon>
        <taxon>Alphaproteobacteria</taxon>
        <taxon>Rhodobacterales</taxon>
        <taxon>Paracoccaceae</taxon>
        <taxon>Roseinatronobacter</taxon>
    </lineage>
</organism>
<dbReference type="OrthoDB" id="2080515at2"/>
<dbReference type="NCBIfam" id="TIGR02019">
    <property type="entry name" value="BchJ"/>
    <property type="match status" value="1"/>
</dbReference>
<dbReference type="Proteomes" id="UP000228948">
    <property type="component" value="Chromosome"/>
</dbReference>
<sequence>MSGTAKIGPNAVLQHLPVLDAEIGEALRNALLYRAEIEEPPADAGMLPEDQVARLHNAVRLYLPDRAARIQRAAGLATGEYILAHRIPALAQRLIRALPAPLGARLLAAAIAKHAWTFAGSGKFRVVSHAPLVFEIAKNPLAQMGAHAPICHWHAAVFERLFSELVWPSTHVQEVSCSATGAPACRFRIGPAKAALSPETSDAIFL</sequence>
<evidence type="ECO:0000313" key="2">
    <source>
        <dbReference type="EMBL" id="ATX64918.1"/>
    </source>
</evidence>
<dbReference type="EMBL" id="CP024899">
    <property type="protein sequence ID" value="ATX64918.1"/>
    <property type="molecule type" value="Genomic_DNA"/>
</dbReference>
<dbReference type="STRING" id="441209.GCA_001870665_00635"/>
<evidence type="ECO:0000259" key="1">
    <source>
        <dbReference type="SMART" id="SM00989"/>
    </source>
</evidence>
<dbReference type="PANTHER" id="PTHR35090">
    <property type="entry name" value="DNA-DIRECTED RNA POLYMERASE SUBUNIT I"/>
    <property type="match status" value="1"/>
</dbReference>
<dbReference type="InterPro" id="IPR010249">
    <property type="entry name" value="BchJ"/>
</dbReference>
<proteinExistence type="predicted"/>
<keyword evidence="3" id="KW-1185">Reference proteome</keyword>
<dbReference type="SUPFAM" id="SSF111126">
    <property type="entry name" value="Ligand-binding domain in the NO signalling and Golgi transport"/>
    <property type="match status" value="1"/>
</dbReference>
<feature type="domain" description="4-vinyl reductase 4VR" evidence="1">
    <location>
        <begin position="131"/>
        <end position="191"/>
    </location>
</feature>
<dbReference type="GO" id="GO:0030494">
    <property type="term" value="P:bacteriochlorophyll biosynthetic process"/>
    <property type="evidence" value="ECO:0007669"/>
    <property type="project" value="InterPro"/>
</dbReference>
<dbReference type="InterPro" id="IPR024096">
    <property type="entry name" value="NO_sig/Golgi_transp_ligand-bd"/>
</dbReference>
<dbReference type="InterPro" id="IPR004096">
    <property type="entry name" value="V4R"/>
</dbReference>
<protein>
    <submittedName>
        <fullName evidence="2">Bacteriochlorophyll 4-vinyl reductase</fullName>
    </submittedName>
</protein>
<dbReference type="GO" id="GO:0015979">
    <property type="term" value="P:photosynthesis"/>
    <property type="evidence" value="ECO:0007669"/>
    <property type="project" value="InterPro"/>
</dbReference>
<dbReference type="SMART" id="SM00989">
    <property type="entry name" value="V4R"/>
    <property type="match status" value="1"/>
</dbReference>
<reference evidence="2 3" key="1">
    <citation type="submission" date="2017-11" db="EMBL/GenBank/DDBJ databases">
        <title>Revised Sequence and Annotation of the Rhodobaca barguzinensis strain alga05 Genome.</title>
        <authorList>
            <person name="Kopejtka K."/>
            <person name="Tomasch J.M."/>
            <person name="Bunk B."/>
            <person name="Koblizek M."/>
        </authorList>
    </citation>
    <scope>NUCLEOTIDE SEQUENCE [LARGE SCALE GENOMIC DNA]</scope>
    <source>
        <strain evidence="3">alga05</strain>
    </source>
</reference>
<accession>A0A2K8KDS6</accession>
<dbReference type="RefSeq" id="WP_071479759.1">
    <property type="nucleotide sequence ID" value="NZ_CP024899.1"/>
</dbReference>
<dbReference type="Pfam" id="PF02830">
    <property type="entry name" value="V4R"/>
    <property type="match status" value="1"/>
</dbReference>
<evidence type="ECO:0000313" key="3">
    <source>
        <dbReference type="Proteomes" id="UP000228948"/>
    </source>
</evidence>
<dbReference type="KEGG" id="rbg:BG454_02945"/>
<gene>
    <name evidence="2" type="primary">bchJ</name>
    <name evidence="2" type="ORF">BG454_02945</name>
</gene>